<dbReference type="InterPro" id="IPR006116">
    <property type="entry name" value="NT_2-5OAS_ClassI-CCAase"/>
</dbReference>
<comment type="caution">
    <text evidence="3">The sequence shown here is derived from an EMBL/GenBank/DDBJ whole genome shotgun (WGS) entry which is preliminary data.</text>
</comment>
<dbReference type="CDD" id="cd05400">
    <property type="entry name" value="NT_2-5OAS_ClassI-CCAase"/>
    <property type="match status" value="1"/>
</dbReference>
<dbReference type="Gene3D" id="3.30.460.10">
    <property type="entry name" value="Beta Polymerase, domain 2"/>
    <property type="match status" value="1"/>
</dbReference>
<protein>
    <submittedName>
        <fullName evidence="3">SMODS domain-containing nucleotidyltransferase</fullName>
    </submittedName>
</protein>
<dbReference type="InterPro" id="IPR043519">
    <property type="entry name" value="NT_sf"/>
</dbReference>
<keyword evidence="1" id="KW-0051">Antiviral defense</keyword>
<gene>
    <name evidence="3" type="ORF">ACK4CT_29780</name>
</gene>
<evidence type="ECO:0000313" key="3">
    <source>
        <dbReference type="EMBL" id="MFN6547394.1"/>
    </source>
</evidence>
<dbReference type="RefSeq" id="WP_409545228.1">
    <property type="nucleotide sequence ID" value="NZ_JBKBDD010000015.1"/>
</dbReference>
<keyword evidence="4" id="KW-1185">Reference proteome</keyword>
<dbReference type="Proteomes" id="UP001635816">
    <property type="component" value="Unassembled WGS sequence"/>
</dbReference>
<name>A0ABW9LHB4_9MYCO</name>
<evidence type="ECO:0000313" key="4">
    <source>
        <dbReference type="Proteomes" id="UP001635816"/>
    </source>
</evidence>
<feature type="domain" description="Adenylyl/Guanylyl and SMODS C-terminal sensor" evidence="2">
    <location>
        <begin position="314"/>
        <end position="437"/>
    </location>
</feature>
<evidence type="ECO:0000259" key="2">
    <source>
        <dbReference type="Pfam" id="PF18134"/>
    </source>
</evidence>
<dbReference type="Pfam" id="PF18134">
    <property type="entry name" value="AGS_C"/>
    <property type="match status" value="1"/>
</dbReference>
<accession>A0ABW9LHB4</accession>
<dbReference type="InterPro" id="IPR040511">
    <property type="entry name" value="AGS_C"/>
</dbReference>
<dbReference type="Pfam" id="PF18144">
    <property type="entry name" value="SMODS"/>
    <property type="match status" value="1"/>
</dbReference>
<reference evidence="3 4" key="1">
    <citation type="submission" date="2024-12" db="EMBL/GenBank/DDBJ databases">
        <title>The coexistence of Mycolicibacterium septicum and Mycolicibacterium nivoides in clinical samples.</title>
        <authorList>
            <person name="Wang C."/>
            <person name="Feng Y."/>
            <person name="Zong Z."/>
        </authorList>
    </citation>
    <scope>NUCLEOTIDE SEQUENCE [LARGE SCALE GENOMIC DNA]</scope>
    <source>
        <strain evidence="3 4">120309</strain>
    </source>
</reference>
<sequence>MKLHSYFKHFLDNTVNLDDGRIERLNQRVDAISSFLRGNDVFGDLIIDLVPQGSFAHRTIIRPVGSREYDVDVLLAMKQHPEWSPAQYTNELYKAFEGSGRYKGMAHRRTRCVYIDYADPFHIDVVPYVESNKDITNNKTDMWEHTDPEGFTTWLEGKTRETSGRLPAILRILKYLRDSKTTFSIKSMLLTILVGERIQGWHVNMNDGYYGDVPTALVHIIEDLDAYLQQNLYLPSIWDPAGTGQNFSSRWDQEGYANFRKQVHHYAGKIRTAYDEPNKDKSVAAWQAILGNGFQAPPAAVLAASTSSDSIGEEFIDIHKHIPLNVTGTVRLVGRVRRAGVLKAYDLPTRGDRVAKNREIDFSITECSVPQPYSVYWKVKNHGQEARDRGQLRGQVTLGSGTSRHESTSYIGSHFVEVYIVKDGVCVAVDRQQVIIQPGMGR</sequence>
<dbReference type="EMBL" id="JBKBDD010000015">
    <property type="protein sequence ID" value="MFN6547394.1"/>
    <property type="molecule type" value="Genomic_DNA"/>
</dbReference>
<organism evidence="3 4">
    <name type="scientific">Mycolicibacterium nivoides</name>
    <dbReference type="NCBI Taxonomy" id="2487344"/>
    <lineage>
        <taxon>Bacteria</taxon>
        <taxon>Bacillati</taxon>
        <taxon>Actinomycetota</taxon>
        <taxon>Actinomycetes</taxon>
        <taxon>Mycobacteriales</taxon>
        <taxon>Mycobacteriaceae</taxon>
        <taxon>Mycolicibacterium</taxon>
    </lineage>
</organism>
<evidence type="ECO:0000256" key="1">
    <source>
        <dbReference type="ARBA" id="ARBA00023118"/>
    </source>
</evidence>
<proteinExistence type="predicted"/>